<evidence type="ECO:0000256" key="1">
    <source>
        <dbReference type="ARBA" id="ARBA00022553"/>
    </source>
</evidence>
<proteinExistence type="predicted"/>
<dbReference type="PANTHER" id="PTHR44591:SF3">
    <property type="entry name" value="RESPONSE REGULATORY DOMAIN-CONTAINING PROTEIN"/>
    <property type="match status" value="1"/>
</dbReference>
<reference evidence="4 5" key="1">
    <citation type="submission" date="2023-04" db="EMBL/GenBank/DDBJ databases">
        <title>YMD61, complete Genome.</title>
        <authorList>
            <person name="Zhang J."/>
        </authorList>
    </citation>
    <scope>NUCLEOTIDE SEQUENCE [LARGE SCALE GENOMIC DNA]</scope>
    <source>
        <strain evidence="4 5">YMD61</strain>
    </source>
</reference>
<organism evidence="4 5">
    <name type="scientific">Fuscovulum ytuae</name>
    <dbReference type="NCBI Taxonomy" id="3042299"/>
    <lineage>
        <taxon>Bacteria</taxon>
        <taxon>Pseudomonadati</taxon>
        <taxon>Pseudomonadota</taxon>
        <taxon>Alphaproteobacteria</taxon>
        <taxon>Rhodobacterales</taxon>
        <taxon>Paracoccaceae</taxon>
        <taxon>Fuscovulum</taxon>
    </lineage>
</organism>
<keyword evidence="5" id="KW-1185">Reference proteome</keyword>
<dbReference type="PANTHER" id="PTHR44591">
    <property type="entry name" value="STRESS RESPONSE REGULATOR PROTEIN 1"/>
    <property type="match status" value="1"/>
</dbReference>
<evidence type="ECO:0000259" key="3">
    <source>
        <dbReference type="PROSITE" id="PS50110"/>
    </source>
</evidence>
<accession>A0ABY8Q5A5</accession>
<dbReference type="InterPro" id="IPR050595">
    <property type="entry name" value="Bact_response_regulator"/>
</dbReference>
<dbReference type="EMBL" id="CP124535">
    <property type="protein sequence ID" value="WGV15802.1"/>
    <property type="molecule type" value="Genomic_DNA"/>
</dbReference>
<evidence type="ECO:0000313" key="4">
    <source>
        <dbReference type="EMBL" id="WGV15802.1"/>
    </source>
</evidence>
<feature type="domain" description="Response regulatory" evidence="3">
    <location>
        <begin position="8"/>
        <end position="124"/>
    </location>
</feature>
<gene>
    <name evidence="4" type="ORF">QF092_16350</name>
</gene>
<dbReference type="PROSITE" id="PS50110">
    <property type="entry name" value="RESPONSE_REGULATORY"/>
    <property type="match status" value="1"/>
</dbReference>
<dbReference type="Gene3D" id="3.40.50.2300">
    <property type="match status" value="1"/>
</dbReference>
<dbReference type="InterPro" id="IPR011006">
    <property type="entry name" value="CheY-like_superfamily"/>
</dbReference>
<name>A0ABY8Q5A5_9RHOB</name>
<dbReference type="Proteomes" id="UP001230978">
    <property type="component" value="Chromosome"/>
</dbReference>
<evidence type="ECO:0000313" key="5">
    <source>
        <dbReference type="Proteomes" id="UP001230978"/>
    </source>
</evidence>
<dbReference type="RefSeq" id="WP_281465523.1">
    <property type="nucleotide sequence ID" value="NZ_CP124535.1"/>
</dbReference>
<evidence type="ECO:0000256" key="2">
    <source>
        <dbReference type="PROSITE-ProRule" id="PRU00169"/>
    </source>
</evidence>
<keyword evidence="1 2" id="KW-0597">Phosphoprotein</keyword>
<dbReference type="Pfam" id="PF00072">
    <property type="entry name" value="Response_reg"/>
    <property type="match status" value="1"/>
</dbReference>
<dbReference type="InterPro" id="IPR001789">
    <property type="entry name" value="Sig_transdc_resp-reg_receiver"/>
</dbReference>
<dbReference type="SMART" id="SM00448">
    <property type="entry name" value="REC"/>
    <property type="match status" value="1"/>
</dbReference>
<feature type="modified residue" description="4-aspartylphosphate" evidence="2">
    <location>
        <position position="57"/>
    </location>
</feature>
<sequence length="126" mass="13679">MKERNATRILAVDDSLTMRELLRSALSSAGYSVTLASDGREALDRLAEAPPDVIVTDLNMPRLDGFGLIEAIRSGQKAARVPILVLTTETGQDLKDRARRIGATGWIGKPFDDAALVATIRRVLPH</sequence>
<dbReference type="SUPFAM" id="SSF52172">
    <property type="entry name" value="CheY-like"/>
    <property type="match status" value="1"/>
</dbReference>
<protein>
    <submittedName>
        <fullName evidence="4">Response regulator</fullName>
    </submittedName>
</protein>